<keyword evidence="3" id="KW-0813">Transport</keyword>
<evidence type="ECO:0000256" key="6">
    <source>
        <dbReference type="ARBA" id="ARBA00022927"/>
    </source>
</evidence>
<evidence type="ECO:0000256" key="9">
    <source>
        <dbReference type="SAM" id="Phobius"/>
    </source>
</evidence>
<evidence type="ECO:0000256" key="1">
    <source>
        <dbReference type="ARBA" id="ARBA00004141"/>
    </source>
</evidence>
<feature type="transmembrane region" description="Helical" evidence="9">
    <location>
        <begin position="715"/>
        <end position="739"/>
    </location>
</feature>
<dbReference type="InterPro" id="IPR004648">
    <property type="entry name" value="Oligpept_transpt"/>
</dbReference>
<dbReference type="AlphaFoldDB" id="A5E3W8"/>
<feature type="transmembrane region" description="Helical" evidence="9">
    <location>
        <begin position="477"/>
        <end position="501"/>
    </location>
</feature>
<dbReference type="NCBIfam" id="TIGR00728">
    <property type="entry name" value="OPT_sfam"/>
    <property type="match status" value="1"/>
</dbReference>
<accession>A5E3W8</accession>
<feature type="transmembrane region" description="Helical" evidence="9">
    <location>
        <begin position="74"/>
        <end position="92"/>
    </location>
</feature>
<feature type="transmembrane region" description="Helical" evidence="9">
    <location>
        <begin position="452"/>
        <end position="471"/>
    </location>
</feature>
<feature type="transmembrane region" description="Helical" evidence="9">
    <location>
        <begin position="245"/>
        <end position="263"/>
    </location>
</feature>
<evidence type="ECO:0000256" key="8">
    <source>
        <dbReference type="ARBA" id="ARBA00023136"/>
    </source>
</evidence>
<keyword evidence="4 9" id="KW-0812">Transmembrane</keyword>
<comment type="similarity">
    <text evidence="2">Belongs to the oligopeptide OPT transporter family.</text>
</comment>
<evidence type="ECO:0000256" key="5">
    <source>
        <dbReference type="ARBA" id="ARBA00022856"/>
    </source>
</evidence>
<feature type="transmembrane region" description="Helical" evidence="9">
    <location>
        <begin position="678"/>
        <end position="703"/>
    </location>
</feature>
<evidence type="ECO:0000256" key="2">
    <source>
        <dbReference type="ARBA" id="ARBA00008807"/>
    </source>
</evidence>
<feature type="transmembrane region" description="Helical" evidence="9">
    <location>
        <begin position="283"/>
        <end position="300"/>
    </location>
</feature>
<feature type="transmembrane region" description="Helical" evidence="9">
    <location>
        <begin position="181"/>
        <end position="201"/>
    </location>
</feature>
<dbReference type="InParanoid" id="A5E3W8"/>
<dbReference type="Proteomes" id="UP000001996">
    <property type="component" value="Unassembled WGS sequence"/>
</dbReference>
<feature type="transmembrane region" description="Helical" evidence="9">
    <location>
        <begin position="104"/>
        <end position="122"/>
    </location>
</feature>
<dbReference type="EMBL" id="CH981529">
    <property type="protein sequence ID" value="EDK46126.1"/>
    <property type="molecule type" value="Genomic_DNA"/>
</dbReference>
<dbReference type="OrthoDB" id="9986677at2759"/>
<dbReference type="GO" id="GO:0015031">
    <property type="term" value="P:protein transport"/>
    <property type="evidence" value="ECO:0007669"/>
    <property type="project" value="UniProtKB-KW"/>
</dbReference>
<dbReference type="HOGENOM" id="CLU_004965_3_2_1"/>
<keyword evidence="11" id="KW-1185">Reference proteome</keyword>
<sequence length="765" mass="85863">MTGTKIPEDALETVRKGQAETVVESISTKSNVSIEQIDSEAGSFDGEIPPDIAELPQVVRDTVSFEDDPTTPILTFRYFILSIIFIVPGAFIDTMNTYRTTSAAYSIFFVQIASHWFGKWLAKVLPKKRVSLGKLGLFDLNPGPWSIKETALITITANSGATGSQGLNSLSLAEIYYGEKVNAAVAIFFMWTIVFVGYSYAGIARNFLLYDPQFIWPLALMQTTLFQTQSKSDLDSKQSSKQMKVFFCVLIGVCVWHFFPEYVWPMTSSLAFLCWVAPENYTANFLGSGLGGMGFLNFTLDWSNITSSIMLYPYWVQVVEFVAFVLGAWILIPSVKWGGLSSFKSGLMSNSLFLANGTKYPTTDLLTPDLQLNMTAYHELGEVYLGAQRAWNMFFDYAAYVSGFVWVVVFGYSSLSSSFKKLIKARKSNSSLSLQYTDRLNKMQAVYKEVPLLWYIILFAASFITLLVILATKSLFMPWWCLIVGLVFGSIIVTPLGWLYALSNFQLAIGTFNELLYGYMIQLQSSRHPAGATVYGAIAGDAWYRAQYILQDQKIGHYMHLPPRSVFFSQIFGELIGVPINYAAMRWVLSSKMDYLNGTKEDPLHQWTGQSITSYNTNAIQYVVLGPSRLFKNYPVLPYGFLLGAGAPLVLYAAYRFFPNSKLKFNLWNTTVFFSTLSTFYGNISTGPLSLFIGGTITMFYAYRYKHALWKKYNYLLAAAIDTGYNLAILLIFICFSAGKVILMPNWWGNNELSVERCFALAKAG</sequence>
<proteinExistence type="inferred from homology"/>
<evidence type="ECO:0000256" key="3">
    <source>
        <dbReference type="ARBA" id="ARBA00022448"/>
    </source>
</evidence>
<organism evidence="10 11">
    <name type="scientific">Lodderomyces elongisporus (strain ATCC 11503 / CBS 2605 / JCM 1781 / NBRC 1676 / NRRL YB-4239)</name>
    <name type="common">Yeast</name>
    <name type="synonym">Saccharomyces elongisporus</name>
    <dbReference type="NCBI Taxonomy" id="379508"/>
    <lineage>
        <taxon>Eukaryota</taxon>
        <taxon>Fungi</taxon>
        <taxon>Dikarya</taxon>
        <taxon>Ascomycota</taxon>
        <taxon>Saccharomycotina</taxon>
        <taxon>Pichiomycetes</taxon>
        <taxon>Debaryomycetaceae</taxon>
        <taxon>Candida/Lodderomyces clade</taxon>
        <taxon>Lodderomyces</taxon>
    </lineage>
</organism>
<protein>
    <recommendedName>
        <fullName evidence="12">Oligopeptide transporter 7</fullName>
    </recommendedName>
</protein>
<feature type="transmembrane region" description="Helical" evidence="9">
    <location>
        <begin position="636"/>
        <end position="658"/>
    </location>
</feature>
<feature type="transmembrane region" description="Helical" evidence="9">
    <location>
        <begin position="397"/>
        <end position="415"/>
    </location>
</feature>
<keyword evidence="8 9" id="KW-0472">Membrane</keyword>
<evidence type="ECO:0008006" key="12">
    <source>
        <dbReference type="Google" id="ProtNLM"/>
    </source>
</evidence>
<gene>
    <name evidence="10" type="ORF">LELG_04306</name>
</gene>
<name>A5E3W8_LODEL</name>
<dbReference type="VEuPathDB" id="FungiDB:LELG_04306"/>
<dbReference type="Pfam" id="PF03169">
    <property type="entry name" value="OPT"/>
    <property type="match status" value="1"/>
</dbReference>
<dbReference type="InterPro" id="IPR004813">
    <property type="entry name" value="OPT"/>
</dbReference>
<reference evidence="10 11" key="1">
    <citation type="journal article" date="2009" name="Nature">
        <title>Evolution of pathogenicity and sexual reproduction in eight Candida genomes.</title>
        <authorList>
            <person name="Butler G."/>
            <person name="Rasmussen M.D."/>
            <person name="Lin M.F."/>
            <person name="Santos M.A."/>
            <person name="Sakthikumar S."/>
            <person name="Munro C.A."/>
            <person name="Rheinbay E."/>
            <person name="Grabherr M."/>
            <person name="Forche A."/>
            <person name="Reedy J.L."/>
            <person name="Agrafioti I."/>
            <person name="Arnaud M.B."/>
            <person name="Bates S."/>
            <person name="Brown A.J."/>
            <person name="Brunke S."/>
            <person name="Costanzo M.C."/>
            <person name="Fitzpatrick D.A."/>
            <person name="de Groot P.W."/>
            <person name="Harris D."/>
            <person name="Hoyer L.L."/>
            <person name="Hube B."/>
            <person name="Klis F.M."/>
            <person name="Kodira C."/>
            <person name="Lennard N."/>
            <person name="Logue M.E."/>
            <person name="Martin R."/>
            <person name="Neiman A.M."/>
            <person name="Nikolaou E."/>
            <person name="Quail M.A."/>
            <person name="Quinn J."/>
            <person name="Santos M.C."/>
            <person name="Schmitzberger F.F."/>
            <person name="Sherlock G."/>
            <person name="Shah P."/>
            <person name="Silverstein K.A."/>
            <person name="Skrzypek M.S."/>
            <person name="Soll D."/>
            <person name="Staggs R."/>
            <person name="Stansfield I."/>
            <person name="Stumpf M.P."/>
            <person name="Sudbery P.E."/>
            <person name="Srikantha T."/>
            <person name="Zeng Q."/>
            <person name="Berman J."/>
            <person name="Berriman M."/>
            <person name="Heitman J."/>
            <person name="Gow N.A."/>
            <person name="Lorenz M.C."/>
            <person name="Birren B.W."/>
            <person name="Kellis M."/>
            <person name="Cuomo C.A."/>
        </authorList>
    </citation>
    <scope>NUCLEOTIDE SEQUENCE [LARGE SCALE GENOMIC DNA]</scope>
    <source>
        <strain evidence="11">ATCC 11503 / BCRC 21390 / CBS 2605 / JCM 1781 / NBRC 1676 / NRRL YB-4239</strain>
    </source>
</reference>
<dbReference type="KEGG" id="lel:PVL30_004030"/>
<feature type="transmembrane region" description="Helical" evidence="9">
    <location>
        <begin position="312"/>
        <end position="332"/>
    </location>
</feature>
<evidence type="ECO:0000313" key="10">
    <source>
        <dbReference type="EMBL" id="EDK46126.1"/>
    </source>
</evidence>
<dbReference type="GO" id="GO:0016020">
    <property type="term" value="C:membrane"/>
    <property type="evidence" value="ECO:0007669"/>
    <property type="project" value="UniProtKB-SubCell"/>
</dbReference>
<keyword evidence="7 9" id="KW-1133">Transmembrane helix</keyword>
<dbReference type="OMA" id="YMHIPPR"/>
<evidence type="ECO:0000313" key="11">
    <source>
        <dbReference type="Proteomes" id="UP000001996"/>
    </source>
</evidence>
<dbReference type="PANTHER" id="PTHR22601">
    <property type="entry name" value="ISP4 LIKE PROTEIN"/>
    <property type="match status" value="1"/>
</dbReference>
<keyword evidence="5" id="KW-0571">Peptide transport</keyword>
<dbReference type="eggNOG" id="KOG2262">
    <property type="taxonomic scope" value="Eukaryota"/>
</dbReference>
<keyword evidence="6" id="KW-0653">Protein transport</keyword>
<dbReference type="GO" id="GO:0035673">
    <property type="term" value="F:oligopeptide transmembrane transporter activity"/>
    <property type="evidence" value="ECO:0007669"/>
    <property type="project" value="InterPro"/>
</dbReference>
<evidence type="ECO:0000256" key="4">
    <source>
        <dbReference type="ARBA" id="ARBA00022692"/>
    </source>
</evidence>
<comment type="subcellular location">
    <subcellularLocation>
        <location evidence="1">Membrane</location>
        <topology evidence="1">Multi-pass membrane protein</topology>
    </subcellularLocation>
</comment>
<evidence type="ECO:0000256" key="7">
    <source>
        <dbReference type="ARBA" id="ARBA00022989"/>
    </source>
</evidence>
<dbReference type="GeneID" id="5231618"/>